<evidence type="ECO:0000256" key="1">
    <source>
        <dbReference type="SAM" id="MobiDB-lite"/>
    </source>
</evidence>
<feature type="transmembrane region" description="Helical" evidence="2">
    <location>
        <begin position="101"/>
        <end position="124"/>
    </location>
</feature>
<gene>
    <name evidence="3" type="ORF">E1298_37960</name>
</gene>
<keyword evidence="2" id="KW-0812">Transmembrane</keyword>
<evidence type="ECO:0000313" key="3">
    <source>
        <dbReference type="EMBL" id="TDD68867.1"/>
    </source>
</evidence>
<dbReference type="EMBL" id="SMKU01000331">
    <property type="protein sequence ID" value="TDD68867.1"/>
    <property type="molecule type" value="Genomic_DNA"/>
</dbReference>
<proteinExistence type="predicted"/>
<feature type="region of interest" description="Disordered" evidence="1">
    <location>
        <begin position="39"/>
        <end position="84"/>
    </location>
</feature>
<reference evidence="3 4" key="1">
    <citation type="submission" date="2019-03" db="EMBL/GenBank/DDBJ databases">
        <title>Draft genome sequences of novel Actinobacteria.</title>
        <authorList>
            <person name="Sahin N."/>
            <person name="Ay H."/>
            <person name="Saygin H."/>
        </authorList>
    </citation>
    <scope>NUCLEOTIDE SEQUENCE [LARGE SCALE GENOMIC DNA]</scope>
    <source>
        <strain evidence="3 4">H3C3</strain>
    </source>
</reference>
<sequence length="252" mass="26359">MPPEPEPSPTQLDPAAFEQTAAFDAVAPAAEPTATFNVISPSPDATATLDPVDPGALHEPADRTEPTPHIVPGLRPAQGDGERPSKAALALGGLRRPSNHVLGVALSLFIGVGVGIAIIALVLWPQLKDDDPGAPTDQTNASDNRPVTTIPPAFAGTWKGTVVNTNRNVSFPIQVTFETGGTTARAFYPREKCSGTLTLSKGTESSLNMALAIPKPCTNGTVRITRQPDGTLQYVWSRPGTPLGYAGKLSRN</sequence>
<name>A0A4V2YSA9_9ACTN</name>
<keyword evidence="2" id="KW-1133">Transmembrane helix</keyword>
<evidence type="ECO:0000313" key="4">
    <source>
        <dbReference type="Proteomes" id="UP000294513"/>
    </source>
</evidence>
<keyword evidence="4" id="KW-1185">Reference proteome</keyword>
<evidence type="ECO:0000256" key="2">
    <source>
        <dbReference type="SAM" id="Phobius"/>
    </source>
</evidence>
<accession>A0A4V2YSA9</accession>
<comment type="caution">
    <text evidence="3">The sequence shown here is derived from an EMBL/GenBank/DDBJ whole genome shotgun (WGS) entry which is preliminary data.</text>
</comment>
<dbReference type="OrthoDB" id="3469641at2"/>
<evidence type="ECO:0008006" key="5">
    <source>
        <dbReference type="Google" id="ProtNLM"/>
    </source>
</evidence>
<protein>
    <recommendedName>
        <fullName evidence="5">Serine/threonine protein kinase</fullName>
    </recommendedName>
</protein>
<dbReference type="Proteomes" id="UP000294513">
    <property type="component" value="Unassembled WGS sequence"/>
</dbReference>
<organism evidence="3 4">
    <name type="scientific">Actinomadura rubrisoli</name>
    <dbReference type="NCBI Taxonomy" id="2530368"/>
    <lineage>
        <taxon>Bacteria</taxon>
        <taxon>Bacillati</taxon>
        <taxon>Actinomycetota</taxon>
        <taxon>Actinomycetes</taxon>
        <taxon>Streptosporangiales</taxon>
        <taxon>Thermomonosporaceae</taxon>
        <taxon>Actinomadura</taxon>
    </lineage>
</organism>
<keyword evidence="2" id="KW-0472">Membrane</keyword>
<dbReference type="AlphaFoldDB" id="A0A4V2YSA9"/>